<dbReference type="InterPro" id="IPR013324">
    <property type="entry name" value="RNA_pol_sigma_r3/r4-like"/>
</dbReference>
<dbReference type="InterPro" id="IPR013249">
    <property type="entry name" value="RNA_pol_sigma70_r4_t2"/>
</dbReference>
<dbReference type="InterPro" id="IPR014284">
    <property type="entry name" value="RNA_pol_sigma-70_dom"/>
</dbReference>
<dbReference type="InterPro" id="IPR039425">
    <property type="entry name" value="RNA_pol_sigma-70-like"/>
</dbReference>
<evidence type="ECO:0000313" key="8">
    <source>
        <dbReference type="Proteomes" id="UP000248882"/>
    </source>
</evidence>
<dbReference type="AlphaFoldDB" id="A0A2W7QXX8"/>
<evidence type="ECO:0000256" key="1">
    <source>
        <dbReference type="ARBA" id="ARBA00010641"/>
    </source>
</evidence>
<keyword evidence="3" id="KW-0731">Sigma factor</keyword>
<dbReference type="InterPro" id="IPR036388">
    <property type="entry name" value="WH-like_DNA-bd_sf"/>
</dbReference>
<organism evidence="7 8">
    <name type="scientific">Algoriphagus chordae</name>
    <dbReference type="NCBI Taxonomy" id="237019"/>
    <lineage>
        <taxon>Bacteria</taxon>
        <taxon>Pseudomonadati</taxon>
        <taxon>Bacteroidota</taxon>
        <taxon>Cytophagia</taxon>
        <taxon>Cytophagales</taxon>
        <taxon>Cyclobacteriaceae</taxon>
        <taxon>Algoriphagus</taxon>
    </lineage>
</organism>
<proteinExistence type="inferred from homology"/>
<feature type="domain" description="RNA polymerase sigma-70 region 2" evidence="5">
    <location>
        <begin position="10"/>
        <end position="76"/>
    </location>
</feature>
<accession>A0A2W7QXX8</accession>
<dbReference type="InterPro" id="IPR007627">
    <property type="entry name" value="RNA_pol_sigma70_r2"/>
</dbReference>
<feature type="domain" description="RNA polymerase sigma factor 70 region 4 type 2" evidence="6">
    <location>
        <begin position="104"/>
        <end position="155"/>
    </location>
</feature>
<dbReference type="Pfam" id="PF08281">
    <property type="entry name" value="Sigma70_r4_2"/>
    <property type="match status" value="1"/>
</dbReference>
<dbReference type="GO" id="GO:0003677">
    <property type="term" value="F:DNA binding"/>
    <property type="evidence" value="ECO:0007669"/>
    <property type="project" value="InterPro"/>
</dbReference>
<comment type="caution">
    <text evidence="7">The sequence shown here is derived from an EMBL/GenBank/DDBJ whole genome shotgun (WGS) entry which is preliminary data.</text>
</comment>
<dbReference type="EMBL" id="QKZT01000008">
    <property type="protein sequence ID" value="PZX51956.1"/>
    <property type="molecule type" value="Genomic_DNA"/>
</dbReference>
<evidence type="ECO:0000256" key="3">
    <source>
        <dbReference type="ARBA" id="ARBA00023082"/>
    </source>
</evidence>
<dbReference type="InterPro" id="IPR013325">
    <property type="entry name" value="RNA_pol_sigma_r2"/>
</dbReference>
<dbReference type="RefSeq" id="WP_111319085.1">
    <property type="nucleotide sequence ID" value="NZ_QKZT01000008.1"/>
</dbReference>
<dbReference type="OrthoDB" id="9780326at2"/>
<dbReference type="Proteomes" id="UP000248882">
    <property type="component" value="Unassembled WGS sequence"/>
</dbReference>
<comment type="similarity">
    <text evidence="1">Belongs to the sigma-70 factor family. ECF subfamily.</text>
</comment>
<dbReference type="NCBIfam" id="TIGR02937">
    <property type="entry name" value="sigma70-ECF"/>
    <property type="match status" value="1"/>
</dbReference>
<dbReference type="PANTHER" id="PTHR43133:SF45">
    <property type="entry name" value="RNA POLYMERASE ECF-TYPE SIGMA FACTOR"/>
    <property type="match status" value="1"/>
</dbReference>
<dbReference type="GO" id="GO:0016987">
    <property type="term" value="F:sigma factor activity"/>
    <property type="evidence" value="ECO:0007669"/>
    <property type="project" value="UniProtKB-KW"/>
</dbReference>
<evidence type="ECO:0000259" key="6">
    <source>
        <dbReference type="Pfam" id="PF08281"/>
    </source>
</evidence>
<dbReference type="SUPFAM" id="SSF88946">
    <property type="entry name" value="Sigma2 domain of RNA polymerase sigma factors"/>
    <property type="match status" value="1"/>
</dbReference>
<dbReference type="PANTHER" id="PTHR43133">
    <property type="entry name" value="RNA POLYMERASE ECF-TYPE SIGMA FACTO"/>
    <property type="match status" value="1"/>
</dbReference>
<gene>
    <name evidence="7" type="ORF">LV85_02105</name>
</gene>
<keyword evidence="2" id="KW-0805">Transcription regulation</keyword>
<dbReference type="SUPFAM" id="SSF88659">
    <property type="entry name" value="Sigma3 and sigma4 domains of RNA polymerase sigma factors"/>
    <property type="match status" value="1"/>
</dbReference>
<evidence type="ECO:0000256" key="4">
    <source>
        <dbReference type="ARBA" id="ARBA00023163"/>
    </source>
</evidence>
<evidence type="ECO:0000256" key="2">
    <source>
        <dbReference type="ARBA" id="ARBA00023015"/>
    </source>
</evidence>
<name>A0A2W7QXX8_9BACT</name>
<sequence>MSKEEAFVNLIHQNQGLIYKIATIYAKEKAEQDDLYQEIVYQTWKSFDHFKKASKPSTWLYRVGMNTAITHLNKSKKQLSMLPFDQVTIQFTESNDSEKEEKIQLLYTQIRKLNLLDRGIIFLFLEEKTYEEIAEISGISVSNVGTRMSRIRQKLKSEMNPKSTTDGTR</sequence>
<reference evidence="7 8" key="1">
    <citation type="submission" date="2018-06" db="EMBL/GenBank/DDBJ databases">
        <title>Genomic Encyclopedia of Archaeal and Bacterial Type Strains, Phase II (KMG-II): from individual species to whole genera.</title>
        <authorList>
            <person name="Goeker M."/>
        </authorList>
    </citation>
    <scope>NUCLEOTIDE SEQUENCE [LARGE SCALE GENOMIC DNA]</scope>
    <source>
        <strain evidence="7 8">DSM 19830</strain>
    </source>
</reference>
<protein>
    <submittedName>
        <fullName evidence="7">RNA polymerase sigma-70 factor (ECF subfamily)</fullName>
    </submittedName>
</protein>
<evidence type="ECO:0000259" key="5">
    <source>
        <dbReference type="Pfam" id="PF04542"/>
    </source>
</evidence>
<evidence type="ECO:0000313" key="7">
    <source>
        <dbReference type="EMBL" id="PZX51956.1"/>
    </source>
</evidence>
<dbReference type="Gene3D" id="1.10.10.10">
    <property type="entry name" value="Winged helix-like DNA-binding domain superfamily/Winged helix DNA-binding domain"/>
    <property type="match status" value="1"/>
</dbReference>
<dbReference type="CDD" id="cd06171">
    <property type="entry name" value="Sigma70_r4"/>
    <property type="match status" value="1"/>
</dbReference>
<keyword evidence="4" id="KW-0804">Transcription</keyword>
<dbReference type="Gene3D" id="1.10.1740.10">
    <property type="match status" value="1"/>
</dbReference>
<keyword evidence="8" id="KW-1185">Reference proteome</keyword>
<dbReference type="Pfam" id="PF04542">
    <property type="entry name" value="Sigma70_r2"/>
    <property type="match status" value="1"/>
</dbReference>
<dbReference type="GO" id="GO:0006352">
    <property type="term" value="P:DNA-templated transcription initiation"/>
    <property type="evidence" value="ECO:0007669"/>
    <property type="project" value="InterPro"/>
</dbReference>